<proteinExistence type="predicted"/>
<keyword evidence="1" id="KW-0812">Transmembrane</keyword>
<dbReference type="EMBL" id="OBDZ01000026">
    <property type="protein sequence ID" value="SNY40002.1"/>
    <property type="molecule type" value="Genomic_DNA"/>
</dbReference>
<reference evidence="3" key="1">
    <citation type="submission" date="2017-09" db="EMBL/GenBank/DDBJ databases">
        <authorList>
            <person name="Varghese N."/>
            <person name="Submissions S."/>
        </authorList>
    </citation>
    <scope>NUCLEOTIDE SEQUENCE [LARGE SCALE GENOMIC DNA]</scope>
    <source>
        <strain evidence="3">MSL47</strain>
    </source>
</reference>
<name>A0A285HW99_9FIRM</name>
<sequence>MGLIPILLLLIDLLFIVTGIIYFEVNMAIIFFVIILIINLIYMAVIKKLSLSYQIFKRWFKGVLLADEEWKELMLTSR</sequence>
<gene>
    <name evidence="2" type="ORF">SAMN06265827_12630</name>
</gene>
<feature type="transmembrane region" description="Helical" evidence="1">
    <location>
        <begin position="29"/>
        <end position="46"/>
    </location>
</feature>
<organism evidence="2 3">
    <name type="scientific">Orenia metallireducens</name>
    <dbReference type="NCBI Taxonomy" id="1413210"/>
    <lineage>
        <taxon>Bacteria</taxon>
        <taxon>Bacillati</taxon>
        <taxon>Bacillota</taxon>
        <taxon>Clostridia</taxon>
        <taxon>Halanaerobiales</taxon>
        <taxon>Halobacteroidaceae</taxon>
        <taxon>Orenia</taxon>
    </lineage>
</organism>
<keyword evidence="1" id="KW-1133">Transmembrane helix</keyword>
<feature type="transmembrane region" description="Helical" evidence="1">
    <location>
        <begin position="7"/>
        <end position="23"/>
    </location>
</feature>
<evidence type="ECO:0000256" key="1">
    <source>
        <dbReference type="SAM" id="Phobius"/>
    </source>
</evidence>
<keyword evidence="3" id="KW-1185">Reference proteome</keyword>
<evidence type="ECO:0000313" key="2">
    <source>
        <dbReference type="EMBL" id="SNY40002.1"/>
    </source>
</evidence>
<keyword evidence="1" id="KW-0472">Membrane</keyword>
<dbReference type="AlphaFoldDB" id="A0A285HW99"/>
<dbReference type="RefSeq" id="WP_097018941.1">
    <property type="nucleotide sequence ID" value="NZ_OBDZ01000026.1"/>
</dbReference>
<evidence type="ECO:0000313" key="3">
    <source>
        <dbReference type="Proteomes" id="UP000219573"/>
    </source>
</evidence>
<protein>
    <submittedName>
        <fullName evidence="2">Uncharacterized protein</fullName>
    </submittedName>
</protein>
<accession>A0A285HW99</accession>
<dbReference type="Proteomes" id="UP000219573">
    <property type="component" value="Unassembled WGS sequence"/>
</dbReference>